<accession>A0A364Y7X8</accession>
<proteinExistence type="predicted"/>
<gene>
    <name evidence="1" type="ORF">DQQ10_00260</name>
</gene>
<name>A0A364Y7X8_9BACT</name>
<evidence type="ECO:0000313" key="1">
    <source>
        <dbReference type="EMBL" id="RAW02585.1"/>
    </source>
</evidence>
<keyword evidence="2" id="KW-1185">Reference proteome</keyword>
<dbReference type="RefSeq" id="WP_112744802.1">
    <property type="nucleotide sequence ID" value="NZ_QMFY01000001.1"/>
</dbReference>
<protein>
    <submittedName>
        <fullName evidence="1">Uncharacterized protein</fullName>
    </submittedName>
</protein>
<sequence length="161" mass="17037">MIVALTTACKDDDDDGNKLNNQAEFNGSKITLTGSLPMYDYFGRAVGETTVHDQDITSYGEGLQYDIETNPPTVSGAGDLITFKAVSNVATDAVEGEAAVFTFHDASVRIGVKPGTSDGTVYKITSGVLKSTVDNGASLDYSFEGTTEDGKSIKFSYTGYV</sequence>
<dbReference type="AlphaFoldDB" id="A0A364Y7X8"/>
<organism evidence="1 2">
    <name type="scientific">Pseudochryseolinea flava</name>
    <dbReference type="NCBI Taxonomy" id="2059302"/>
    <lineage>
        <taxon>Bacteria</taxon>
        <taxon>Pseudomonadati</taxon>
        <taxon>Bacteroidota</taxon>
        <taxon>Cytophagia</taxon>
        <taxon>Cytophagales</taxon>
        <taxon>Fulvivirgaceae</taxon>
        <taxon>Pseudochryseolinea</taxon>
    </lineage>
</organism>
<dbReference type="EMBL" id="QMFY01000001">
    <property type="protein sequence ID" value="RAW02585.1"/>
    <property type="molecule type" value="Genomic_DNA"/>
</dbReference>
<reference evidence="1 2" key="1">
    <citation type="submission" date="2018-06" db="EMBL/GenBank/DDBJ databases">
        <title>Chryseolinea flavus sp. nov., a member of the phylum Bacteroidetes isolated from soil.</title>
        <authorList>
            <person name="Li Y."/>
            <person name="Wang J."/>
        </authorList>
    </citation>
    <scope>NUCLEOTIDE SEQUENCE [LARGE SCALE GENOMIC DNA]</scope>
    <source>
        <strain evidence="1 2">SDU1-6</strain>
    </source>
</reference>
<dbReference type="OrthoDB" id="1442214at2"/>
<comment type="caution">
    <text evidence="1">The sequence shown here is derived from an EMBL/GenBank/DDBJ whole genome shotgun (WGS) entry which is preliminary data.</text>
</comment>
<dbReference type="Proteomes" id="UP000251889">
    <property type="component" value="Unassembled WGS sequence"/>
</dbReference>
<evidence type="ECO:0000313" key="2">
    <source>
        <dbReference type="Proteomes" id="UP000251889"/>
    </source>
</evidence>